<dbReference type="Pfam" id="PF03995">
    <property type="entry name" value="Inhibitor_I36"/>
    <property type="match status" value="1"/>
</dbReference>
<keyword evidence="1 2" id="KW-0732">Signal</keyword>
<organism evidence="3 4">
    <name type="scientific">Streptomyces omiyaensis</name>
    <dbReference type="NCBI Taxonomy" id="68247"/>
    <lineage>
        <taxon>Bacteria</taxon>
        <taxon>Bacillati</taxon>
        <taxon>Actinomycetota</taxon>
        <taxon>Actinomycetes</taxon>
        <taxon>Kitasatosporales</taxon>
        <taxon>Streptomycetaceae</taxon>
        <taxon>Streptomyces</taxon>
    </lineage>
</organism>
<dbReference type="InterPro" id="IPR013517">
    <property type="entry name" value="FG-GAP"/>
</dbReference>
<dbReference type="RefSeq" id="WP_392879735.1">
    <property type="nucleotide sequence ID" value="NZ_JBICZW010000003.1"/>
</dbReference>
<accession>A0ABW7BL90</accession>
<dbReference type="Gene3D" id="2.115.10.10">
    <property type="entry name" value="Tachylectin 2"/>
    <property type="match status" value="1"/>
</dbReference>
<dbReference type="Pfam" id="PF13517">
    <property type="entry name" value="FG-GAP_3"/>
    <property type="match status" value="1"/>
</dbReference>
<comment type="caution">
    <text evidence="3">The sequence shown here is derived from an EMBL/GenBank/DDBJ whole genome shotgun (WGS) entry which is preliminary data.</text>
</comment>
<dbReference type="Proteomes" id="UP001604282">
    <property type="component" value="Unassembled WGS sequence"/>
</dbReference>
<proteinExistence type="predicted"/>
<protein>
    <submittedName>
        <fullName evidence="3">FG-GAP-like repeat-containing protein</fullName>
    </submittedName>
</protein>
<gene>
    <name evidence="3" type="ORF">ACGFYS_05075</name>
</gene>
<feature type="chain" id="PRO_5046480876" evidence="2">
    <location>
        <begin position="27"/>
        <end position="411"/>
    </location>
</feature>
<dbReference type="EMBL" id="JBICZW010000003">
    <property type="protein sequence ID" value="MFG3188292.1"/>
    <property type="molecule type" value="Genomic_DNA"/>
</dbReference>
<dbReference type="PANTHER" id="PTHR46580:SF4">
    <property type="entry name" value="ATP_GTP-BINDING PROTEIN"/>
    <property type="match status" value="1"/>
</dbReference>
<dbReference type="PANTHER" id="PTHR46580">
    <property type="entry name" value="SENSOR KINASE-RELATED"/>
    <property type="match status" value="1"/>
</dbReference>
<sequence>MRTTLKRGLASLLGLAALGALGVATAAPAQAEPSDCPKGYFCAWTTAHATGTMLKSTQSMPTLGTWDNKIQSVSNRTNQYACGYDEPNYKTSYWSVGTREPDPGGTEWGGFGLNSVSSIKLVPTYRECTGPAYPSWYVFSEASTRSSFANLDGNLSADLLVRDKAGRLWFLPGNDTGKLVGGGWNAMNALTRHGDFSGDGREDVIAREASTGKLWLYKGSGTGFVGSRVLIGSGGWNSMNRLTAIGDMSGDGRSDLLAVEKSTGKLWLYPGTATGALGARKLIGSGGWNSMNALVAPGDLNGDGRDDLLAREASTGKLWRYPTKTGGLGTRALVGSGWNVMTTFVGIGNIDYGDPNDLLTITGSGASTSLTGNSCQGAGCMMTYSGKGTGGLNAGAGHDSDYNWDDMNAVF</sequence>
<dbReference type="SUPFAM" id="SSF69318">
    <property type="entry name" value="Integrin alpha N-terminal domain"/>
    <property type="match status" value="1"/>
</dbReference>
<dbReference type="Gene3D" id="2.60.20.10">
    <property type="entry name" value="Crystallins"/>
    <property type="match status" value="1"/>
</dbReference>
<name>A0ABW7BL90_9ACTN</name>
<reference evidence="3 4" key="1">
    <citation type="submission" date="2024-10" db="EMBL/GenBank/DDBJ databases">
        <title>The Natural Products Discovery Center: Release of the First 8490 Sequenced Strains for Exploring Actinobacteria Biosynthetic Diversity.</title>
        <authorList>
            <person name="Kalkreuter E."/>
            <person name="Kautsar S.A."/>
            <person name="Yang D."/>
            <person name="Bader C.D."/>
            <person name="Teijaro C.N."/>
            <person name="Fluegel L."/>
            <person name="Davis C.M."/>
            <person name="Simpson J.R."/>
            <person name="Lauterbach L."/>
            <person name="Steele A.D."/>
            <person name="Gui C."/>
            <person name="Meng S."/>
            <person name="Li G."/>
            <person name="Viehrig K."/>
            <person name="Ye F."/>
            <person name="Su P."/>
            <person name="Kiefer A.F."/>
            <person name="Nichols A."/>
            <person name="Cepeda A.J."/>
            <person name="Yan W."/>
            <person name="Fan B."/>
            <person name="Jiang Y."/>
            <person name="Adhikari A."/>
            <person name="Zheng C.-J."/>
            <person name="Schuster L."/>
            <person name="Cowan T.M."/>
            <person name="Smanski M.J."/>
            <person name="Chevrette M.G."/>
            <person name="De Carvalho L.P.S."/>
            <person name="Shen B."/>
        </authorList>
    </citation>
    <scope>NUCLEOTIDE SEQUENCE [LARGE SCALE GENOMIC DNA]</scope>
    <source>
        <strain evidence="3 4">NPDC048229</strain>
    </source>
</reference>
<evidence type="ECO:0000313" key="3">
    <source>
        <dbReference type="EMBL" id="MFG3188292.1"/>
    </source>
</evidence>
<evidence type="ECO:0000313" key="4">
    <source>
        <dbReference type="Proteomes" id="UP001604282"/>
    </source>
</evidence>
<evidence type="ECO:0000256" key="2">
    <source>
        <dbReference type="SAM" id="SignalP"/>
    </source>
</evidence>
<evidence type="ECO:0000256" key="1">
    <source>
        <dbReference type="ARBA" id="ARBA00022729"/>
    </source>
</evidence>
<keyword evidence="4" id="KW-1185">Reference proteome</keyword>
<dbReference type="InterPro" id="IPR028994">
    <property type="entry name" value="Integrin_alpha_N"/>
</dbReference>
<feature type="signal peptide" evidence="2">
    <location>
        <begin position="1"/>
        <end position="26"/>
    </location>
</feature>